<proteinExistence type="predicted"/>
<dbReference type="AlphaFoldDB" id="A0A1H2CXC2"/>
<reference evidence="2 3" key="1">
    <citation type="submission" date="2016-10" db="EMBL/GenBank/DDBJ databases">
        <authorList>
            <person name="de Groot N.N."/>
        </authorList>
    </citation>
    <scope>NUCLEOTIDE SEQUENCE [LARGE SCALE GENOMIC DNA]</scope>
    <source>
        <strain evidence="2 3">DSM 43941</strain>
    </source>
</reference>
<dbReference type="EMBL" id="LT629758">
    <property type="protein sequence ID" value="SDT74696.1"/>
    <property type="molecule type" value="Genomic_DNA"/>
</dbReference>
<evidence type="ECO:0000313" key="3">
    <source>
        <dbReference type="Proteomes" id="UP000198688"/>
    </source>
</evidence>
<organism evidence="2 3">
    <name type="scientific">Actinoplanes derwentensis</name>
    <dbReference type="NCBI Taxonomy" id="113562"/>
    <lineage>
        <taxon>Bacteria</taxon>
        <taxon>Bacillati</taxon>
        <taxon>Actinomycetota</taxon>
        <taxon>Actinomycetes</taxon>
        <taxon>Micromonosporales</taxon>
        <taxon>Micromonosporaceae</taxon>
        <taxon>Actinoplanes</taxon>
    </lineage>
</organism>
<dbReference type="STRING" id="113562.SAMN04489716_7066"/>
<sequence length="32" mass="3603">MRKSVVENDPISGNREQLRSKPSVTISVSIKF</sequence>
<protein>
    <submittedName>
        <fullName evidence="2">Uncharacterized protein</fullName>
    </submittedName>
</protein>
<evidence type="ECO:0000256" key="1">
    <source>
        <dbReference type="SAM" id="MobiDB-lite"/>
    </source>
</evidence>
<dbReference type="Proteomes" id="UP000198688">
    <property type="component" value="Chromosome I"/>
</dbReference>
<feature type="region of interest" description="Disordered" evidence="1">
    <location>
        <begin position="1"/>
        <end position="20"/>
    </location>
</feature>
<gene>
    <name evidence="2" type="ORF">SAMN04489716_7066</name>
</gene>
<evidence type="ECO:0000313" key="2">
    <source>
        <dbReference type="EMBL" id="SDT74696.1"/>
    </source>
</evidence>
<accession>A0A1H2CXC2</accession>
<keyword evidence="3" id="KW-1185">Reference proteome</keyword>
<name>A0A1H2CXC2_9ACTN</name>